<evidence type="ECO:0000313" key="2">
    <source>
        <dbReference type="EMBL" id="DAF89294.1"/>
    </source>
</evidence>
<dbReference type="InterPro" id="IPR013230">
    <property type="entry name" value="Peptidase_M15A_C"/>
</dbReference>
<dbReference type="SUPFAM" id="SSF55166">
    <property type="entry name" value="Hedgehog/DD-peptidase"/>
    <property type="match status" value="1"/>
</dbReference>
<proteinExistence type="predicted"/>
<sequence>MKGGEFMVSVYFMSVDGNARLSEHFKLSEFQCKDGQDFVAVDPRLVELLENIRKVCGDAVHINSGFRTASWNRQQKGSAPRSKHLYGLAADIWVGHYDRNRQPVRTKTPAEVAAIAEIFLGNSGGVGIYKTFTHVDVRTGSSRWKG</sequence>
<accession>A0A8S5U4G6</accession>
<reference evidence="2" key="1">
    <citation type="journal article" date="2021" name="Proc. Natl. Acad. Sci. U.S.A.">
        <title>A Catalog of Tens of Thousands of Viruses from Human Metagenomes Reveals Hidden Associations with Chronic Diseases.</title>
        <authorList>
            <person name="Tisza M.J."/>
            <person name="Buck C.B."/>
        </authorList>
    </citation>
    <scope>NUCLEOTIDE SEQUENCE</scope>
    <source>
        <strain evidence="2">CtZDN4</strain>
    </source>
</reference>
<dbReference type="Gene3D" id="3.30.1380.10">
    <property type="match status" value="1"/>
</dbReference>
<name>A0A8S5U4G6_9CAUD</name>
<evidence type="ECO:0000259" key="1">
    <source>
        <dbReference type="Pfam" id="PF08291"/>
    </source>
</evidence>
<dbReference type="Pfam" id="PF08291">
    <property type="entry name" value="Peptidase_M15_3"/>
    <property type="match status" value="1"/>
</dbReference>
<feature type="domain" description="Peptidase M15A C-terminal" evidence="1">
    <location>
        <begin position="24"/>
        <end position="136"/>
    </location>
</feature>
<dbReference type="InterPro" id="IPR009045">
    <property type="entry name" value="Zn_M74/Hedgehog-like"/>
</dbReference>
<protein>
    <submittedName>
        <fullName evidence="2">Peptidase</fullName>
    </submittedName>
</protein>
<organism evidence="2">
    <name type="scientific">Podoviridae sp. ctZDN4</name>
    <dbReference type="NCBI Taxonomy" id="2825258"/>
    <lineage>
        <taxon>Viruses</taxon>
        <taxon>Duplodnaviria</taxon>
        <taxon>Heunggongvirae</taxon>
        <taxon>Uroviricota</taxon>
        <taxon>Caudoviricetes</taxon>
    </lineage>
</organism>
<dbReference type="EMBL" id="BK016006">
    <property type="protein sequence ID" value="DAF89294.1"/>
    <property type="molecule type" value="Genomic_DNA"/>
</dbReference>